<reference evidence="6 7" key="1">
    <citation type="submission" date="2020-04" db="EMBL/GenBank/DDBJ databases">
        <title>MicrobeNet Type strains.</title>
        <authorList>
            <person name="Nicholson A.C."/>
        </authorList>
    </citation>
    <scope>NUCLEOTIDE SEQUENCE [LARGE SCALE GENOMIC DNA]</scope>
    <source>
        <strain evidence="6 7">DSM 44113</strain>
    </source>
</reference>
<comment type="subcellular location">
    <subcellularLocation>
        <location evidence="1">Endomembrane system</location>
        <topology evidence="1">Multi-pass membrane protein</topology>
    </subcellularLocation>
</comment>
<dbReference type="Proteomes" id="UP000582646">
    <property type="component" value="Unassembled WGS sequence"/>
</dbReference>
<dbReference type="PANTHER" id="PTHR31851">
    <property type="entry name" value="FE(2+)/MN(2+) TRANSPORTER PCL1"/>
    <property type="match status" value="1"/>
</dbReference>
<dbReference type="GO" id="GO:0005384">
    <property type="term" value="F:manganese ion transmembrane transporter activity"/>
    <property type="evidence" value="ECO:0007669"/>
    <property type="project" value="InterPro"/>
</dbReference>
<gene>
    <name evidence="6" type="ORF">HF999_00825</name>
</gene>
<dbReference type="InterPro" id="IPR008217">
    <property type="entry name" value="Ccc1_fam"/>
</dbReference>
<evidence type="ECO:0000256" key="4">
    <source>
        <dbReference type="ARBA" id="ARBA00023136"/>
    </source>
</evidence>
<sequence length="238" mass="24839">MVDGPLAPRRSAWSRARYRMRRSSSPRSWAVDANDGIIGTAGLLEGFVGSGAGDAVLMTAACAATVAGSFAVGGAKWAEAEAERESEAHIIDEERAQLAADPDDGLAELAAYWESRGLDAAAAADIAEQLSARDALAAQLEYEHGIVRPIPAWHPAWAGASSSLAYISGALVPLVLTVSVPVGVEVWAIAIAVIASLILTSVIAGRRSRISVRRLIVRTVLVGVATMLISYLIGSLLL</sequence>
<dbReference type="EMBL" id="JAAXOQ010000001">
    <property type="protein sequence ID" value="NKY16925.1"/>
    <property type="molecule type" value="Genomic_DNA"/>
</dbReference>
<dbReference type="GO" id="GO:0012505">
    <property type="term" value="C:endomembrane system"/>
    <property type="evidence" value="ECO:0007669"/>
    <property type="project" value="UniProtKB-SubCell"/>
</dbReference>
<keyword evidence="2 5" id="KW-0812">Transmembrane</keyword>
<evidence type="ECO:0000313" key="7">
    <source>
        <dbReference type="Proteomes" id="UP000582646"/>
    </source>
</evidence>
<proteinExistence type="predicted"/>
<evidence type="ECO:0000256" key="1">
    <source>
        <dbReference type="ARBA" id="ARBA00004127"/>
    </source>
</evidence>
<keyword evidence="4 5" id="KW-0472">Membrane</keyword>
<keyword evidence="3 5" id="KW-1133">Transmembrane helix</keyword>
<feature type="transmembrane region" description="Helical" evidence="5">
    <location>
        <begin position="186"/>
        <end position="204"/>
    </location>
</feature>
<evidence type="ECO:0000256" key="3">
    <source>
        <dbReference type="ARBA" id="ARBA00022989"/>
    </source>
</evidence>
<accession>A0A846WXC8</accession>
<dbReference type="Pfam" id="PF01988">
    <property type="entry name" value="VIT1"/>
    <property type="match status" value="1"/>
</dbReference>
<feature type="transmembrane region" description="Helical" evidence="5">
    <location>
        <begin position="216"/>
        <end position="237"/>
    </location>
</feature>
<dbReference type="GO" id="GO:0030026">
    <property type="term" value="P:intracellular manganese ion homeostasis"/>
    <property type="evidence" value="ECO:0007669"/>
    <property type="project" value="InterPro"/>
</dbReference>
<keyword evidence="7" id="KW-1185">Reference proteome</keyword>
<evidence type="ECO:0000256" key="5">
    <source>
        <dbReference type="SAM" id="Phobius"/>
    </source>
</evidence>
<dbReference type="RefSeq" id="WP_168544043.1">
    <property type="nucleotide sequence ID" value="NZ_BAAAKS010000031.1"/>
</dbReference>
<evidence type="ECO:0008006" key="8">
    <source>
        <dbReference type="Google" id="ProtNLM"/>
    </source>
</evidence>
<comment type="caution">
    <text evidence="6">The sequence shown here is derived from an EMBL/GenBank/DDBJ whole genome shotgun (WGS) entry which is preliminary data.</text>
</comment>
<evidence type="ECO:0000256" key="2">
    <source>
        <dbReference type="ARBA" id="ARBA00022692"/>
    </source>
</evidence>
<protein>
    <recommendedName>
        <fullName evidence="8">VIT family protein</fullName>
    </recommendedName>
</protein>
<organism evidence="6 7">
    <name type="scientific">Tsukamurella spumae</name>
    <dbReference type="NCBI Taxonomy" id="44753"/>
    <lineage>
        <taxon>Bacteria</taxon>
        <taxon>Bacillati</taxon>
        <taxon>Actinomycetota</taxon>
        <taxon>Actinomycetes</taxon>
        <taxon>Mycobacteriales</taxon>
        <taxon>Tsukamurellaceae</taxon>
        <taxon>Tsukamurella</taxon>
    </lineage>
</organism>
<evidence type="ECO:0000313" key="6">
    <source>
        <dbReference type="EMBL" id="NKY16925.1"/>
    </source>
</evidence>
<name>A0A846WXC8_9ACTN</name>
<dbReference type="AlphaFoldDB" id="A0A846WXC8"/>